<dbReference type="PANTHER" id="PTHR11079">
    <property type="entry name" value="CYTOSINE DEAMINASE FAMILY MEMBER"/>
    <property type="match status" value="1"/>
</dbReference>
<feature type="compositionally biased region" description="Basic and acidic residues" evidence="9">
    <location>
        <begin position="196"/>
        <end position="208"/>
    </location>
</feature>
<keyword evidence="5 8" id="KW-0378">Hydrolase</keyword>
<keyword evidence="6 8" id="KW-0862">Zinc</keyword>
<dbReference type="GO" id="GO:0052717">
    <property type="term" value="F:tRNA-specific adenosine-34 deaminase activity"/>
    <property type="evidence" value="ECO:0007669"/>
    <property type="project" value="UniProtKB-UniRule"/>
</dbReference>
<dbReference type="CDD" id="cd01285">
    <property type="entry name" value="nucleoside_deaminase"/>
    <property type="match status" value="1"/>
</dbReference>
<dbReference type="PROSITE" id="PS00903">
    <property type="entry name" value="CYT_DCMP_DEAMINASES_1"/>
    <property type="match status" value="1"/>
</dbReference>
<dbReference type="InterPro" id="IPR058535">
    <property type="entry name" value="MafB19-deam"/>
</dbReference>
<comment type="subunit">
    <text evidence="2 8">Homodimer.</text>
</comment>
<dbReference type="SUPFAM" id="SSF53927">
    <property type="entry name" value="Cytidine deaminase-like"/>
    <property type="match status" value="1"/>
</dbReference>
<keyword evidence="3 8" id="KW-0819">tRNA processing</keyword>
<dbReference type="EC" id="3.5.4.33" evidence="8"/>
<comment type="similarity">
    <text evidence="1">Belongs to the cytidine and deoxycytidylate deaminase family. ADAT2 subfamily.</text>
</comment>
<evidence type="ECO:0000256" key="4">
    <source>
        <dbReference type="ARBA" id="ARBA00022723"/>
    </source>
</evidence>
<evidence type="ECO:0000259" key="10">
    <source>
        <dbReference type="PROSITE" id="PS51747"/>
    </source>
</evidence>
<name>A0A1H9Q4L8_9ACTN</name>
<evidence type="ECO:0000256" key="7">
    <source>
        <dbReference type="ARBA" id="ARBA00048045"/>
    </source>
</evidence>
<keyword evidence="4 8" id="KW-0479">Metal-binding</keyword>
<evidence type="ECO:0000256" key="3">
    <source>
        <dbReference type="ARBA" id="ARBA00022694"/>
    </source>
</evidence>
<dbReference type="GO" id="GO:0008270">
    <property type="term" value="F:zinc ion binding"/>
    <property type="evidence" value="ECO:0007669"/>
    <property type="project" value="UniProtKB-UniRule"/>
</dbReference>
<gene>
    <name evidence="8" type="primary">tadA</name>
    <name evidence="11" type="ORF">SAMN05216446_1279</name>
</gene>
<dbReference type="Pfam" id="PF14437">
    <property type="entry name" value="MafB19-deam"/>
    <property type="match status" value="1"/>
</dbReference>
<dbReference type="InterPro" id="IPR016192">
    <property type="entry name" value="APOBEC/CMP_deaminase_Zn-bd"/>
</dbReference>
<evidence type="ECO:0000256" key="8">
    <source>
        <dbReference type="HAMAP-Rule" id="MF_00972"/>
    </source>
</evidence>
<evidence type="ECO:0000256" key="9">
    <source>
        <dbReference type="SAM" id="MobiDB-lite"/>
    </source>
</evidence>
<dbReference type="EMBL" id="FOGP01000004">
    <property type="protein sequence ID" value="SER54879.1"/>
    <property type="molecule type" value="Genomic_DNA"/>
</dbReference>
<dbReference type="PANTHER" id="PTHR11079:SF202">
    <property type="entry name" value="TRNA-SPECIFIC ADENOSINE DEAMINASE"/>
    <property type="match status" value="1"/>
</dbReference>
<dbReference type="PROSITE" id="PS51747">
    <property type="entry name" value="CYT_DCMP_DEAMINASES_2"/>
    <property type="match status" value="1"/>
</dbReference>
<dbReference type="InterPro" id="IPR016193">
    <property type="entry name" value="Cytidine_deaminase-like"/>
</dbReference>
<dbReference type="InterPro" id="IPR002125">
    <property type="entry name" value="CMP_dCMP_dom"/>
</dbReference>
<protein>
    <recommendedName>
        <fullName evidence="8">tRNA-specific adenosine deaminase</fullName>
        <ecNumber evidence="8">3.5.4.33</ecNumber>
    </recommendedName>
</protein>
<dbReference type="GO" id="GO:0002100">
    <property type="term" value="P:tRNA wobble adenosine to inosine editing"/>
    <property type="evidence" value="ECO:0007669"/>
    <property type="project" value="UniProtKB-UniRule"/>
</dbReference>
<proteinExistence type="inferred from homology"/>
<sequence length="208" mass="23229">MDISYLIRMQTETEKTLMVDSDAFRRDAQSEAQTALDEKYMRLALEEARAAASEGEVPIGAVVACGGEVVARAHNRRETDRDPSAHAEFLAMLGASRKLDRWRLTGCTVYVTLEPCLMCAGLMVNARVDRCVYGAGDPKGGALGTLFDLSHDERLNHAFEVTPHVLEDECADVLRSFFRECRRRRKRSAAEAIAEQESKRSRRDGDDC</sequence>
<dbReference type="Gene3D" id="3.40.140.10">
    <property type="entry name" value="Cytidine Deaminase, domain 2"/>
    <property type="match status" value="1"/>
</dbReference>
<dbReference type="InterPro" id="IPR028883">
    <property type="entry name" value="tRNA_aden_deaminase"/>
</dbReference>
<evidence type="ECO:0000256" key="6">
    <source>
        <dbReference type="ARBA" id="ARBA00022833"/>
    </source>
</evidence>
<comment type="function">
    <text evidence="8">Catalyzes the deamination of adenosine to inosine at the wobble position 34 of tRNA(Arg2).</text>
</comment>
<dbReference type="FunFam" id="3.40.140.10:FF:000005">
    <property type="entry name" value="tRNA-specific adenosine deaminase"/>
    <property type="match status" value="1"/>
</dbReference>
<evidence type="ECO:0000256" key="5">
    <source>
        <dbReference type="ARBA" id="ARBA00022801"/>
    </source>
</evidence>
<feature type="binding site" evidence="8">
    <location>
        <position position="86"/>
    </location>
    <ligand>
        <name>Zn(2+)</name>
        <dbReference type="ChEBI" id="CHEBI:29105"/>
        <note>catalytic</note>
    </ligand>
</feature>
<comment type="cofactor">
    <cofactor evidence="8">
        <name>Zn(2+)</name>
        <dbReference type="ChEBI" id="CHEBI:29105"/>
    </cofactor>
    <text evidence="8">Binds 1 zinc ion per subunit.</text>
</comment>
<evidence type="ECO:0000256" key="1">
    <source>
        <dbReference type="ARBA" id="ARBA00010669"/>
    </source>
</evidence>
<comment type="catalytic activity">
    <reaction evidence="7 8">
        <text>adenosine(34) in tRNA + H2O + H(+) = inosine(34) in tRNA + NH4(+)</text>
        <dbReference type="Rhea" id="RHEA:43168"/>
        <dbReference type="Rhea" id="RHEA-COMP:10373"/>
        <dbReference type="Rhea" id="RHEA-COMP:10374"/>
        <dbReference type="ChEBI" id="CHEBI:15377"/>
        <dbReference type="ChEBI" id="CHEBI:15378"/>
        <dbReference type="ChEBI" id="CHEBI:28938"/>
        <dbReference type="ChEBI" id="CHEBI:74411"/>
        <dbReference type="ChEBI" id="CHEBI:82852"/>
        <dbReference type="EC" id="3.5.4.33"/>
    </reaction>
</comment>
<accession>A0A1H9Q4L8</accession>
<dbReference type="Proteomes" id="UP000199128">
    <property type="component" value="Unassembled WGS sequence"/>
</dbReference>
<feature type="active site" description="Proton donor" evidence="8">
    <location>
        <position position="88"/>
    </location>
</feature>
<dbReference type="NCBIfam" id="NF008113">
    <property type="entry name" value="PRK10860.1"/>
    <property type="match status" value="1"/>
</dbReference>
<evidence type="ECO:0000313" key="12">
    <source>
        <dbReference type="Proteomes" id="UP000199128"/>
    </source>
</evidence>
<dbReference type="HAMAP" id="MF_00972">
    <property type="entry name" value="tRNA_aden_deaminase"/>
    <property type="match status" value="1"/>
</dbReference>
<organism evidence="11 12">
    <name type="scientific">Parafannyhessea umbonata</name>
    <dbReference type="NCBI Taxonomy" id="604330"/>
    <lineage>
        <taxon>Bacteria</taxon>
        <taxon>Bacillati</taxon>
        <taxon>Actinomycetota</taxon>
        <taxon>Coriobacteriia</taxon>
        <taxon>Coriobacteriales</taxon>
        <taxon>Atopobiaceae</taxon>
        <taxon>Parafannyhessea</taxon>
    </lineage>
</organism>
<evidence type="ECO:0000256" key="2">
    <source>
        <dbReference type="ARBA" id="ARBA00011738"/>
    </source>
</evidence>
<feature type="region of interest" description="Disordered" evidence="9">
    <location>
        <begin position="187"/>
        <end position="208"/>
    </location>
</feature>
<reference evidence="12" key="1">
    <citation type="submission" date="2016-10" db="EMBL/GenBank/DDBJ databases">
        <authorList>
            <person name="Varghese N."/>
            <person name="Submissions S."/>
        </authorList>
    </citation>
    <scope>NUCLEOTIDE SEQUENCE [LARGE SCALE GENOMIC DNA]</scope>
    <source>
        <strain evidence="12">KHGC19</strain>
    </source>
</reference>
<evidence type="ECO:0000313" key="11">
    <source>
        <dbReference type="EMBL" id="SER54879.1"/>
    </source>
</evidence>
<feature type="binding site" evidence="8">
    <location>
        <position position="119"/>
    </location>
    <ligand>
        <name>Zn(2+)</name>
        <dbReference type="ChEBI" id="CHEBI:29105"/>
        <note>catalytic</note>
    </ligand>
</feature>
<feature type="domain" description="CMP/dCMP-type deaminase" evidence="10">
    <location>
        <begin position="35"/>
        <end position="162"/>
    </location>
</feature>
<feature type="binding site" evidence="8">
    <location>
        <position position="116"/>
    </location>
    <ligand>
        <name>Zn(2+)</name>
        <dbReference type="ChEBI" id="CHEBI:29105"/>
        <note>catalytic</note>
    </ligand>
</feature>
<dbReference type="AlphaFoldDB" id="A0A1H9Q4L8"/>